<dbReference type="AlphaFoldDB" id="A0A7X1NSC3"/>
<dbReference type="Pfam" id="PF00106">
    <property type="entry name" value="adh_short"/>
    <property type="match status" value="1"/>
</dbReference>
<dbReference type="PANTHER" id="PTHR44196:SF1">
    <property type="entry name" value="DEHYDROGENASE_REDUCTASE SDR FAMILY MEMBER 7B"/>
    <property type="match status" value="1"/>
</dbReference>
<evidence type="ECO:0000256" key="2">
    <source>
        <dbReference type="ARBA" id="ARBA00023002"/>
    </source>
</evidence>
<dbReference type="InterPro" id="IPR020904">
    <property type="entry name" value="Sc_DH/Rdtase_CS"/>
</dbReference>
<keyword evidence="2" id="KW-0560">Oxidoreductase</keyword>
<gene>
    <name evidence="4" type="ORF">FNH21_14515</name>
</gene>
<reference evidence="5" key="1">
    <citation type="submission" date="2019-07" db="EMBL/GenBank/DDBJ databases">
        <title>Arthrobacter KR32 sp. nov., isolated from mountain cheese made of cows milk.</title>
        <authorList>
            <person name="Flegler A."/>
        </authorList>
    </citation>
    <scope>NUCLEOTIDE SEQUENCE [LARGE SCALE GENOMIC DNA]</scope>
    <source>
        <strain evidence="5">KR32</strain>
    </source>
</reference>
<evidence type="ECO:0000256" key="3">
    <source>
        <dbReference type="RuleBase" id="RU000363"/>
    </source>
</evidence>
<dbReference type="Proteomes" id="UP000326464">
    <property type="component" value="Unassembled WGS sequence"/>
</dbReference>
<protein>
    <submittedName>
        <fullName evidence="4">SDR family NAD(P)-dependent oxidoreductase</fullName>
    </submittedName>
</protein>
<dbReference type="PRINTS" id="PR00080">
    <property type="entry name" value="SDRFAMILY"/>
</dbReference>
<dbReference type="PANTHER" id="PTHR44196">
    <property type="entry name" value="DEHYDROGENASE/REDUCTASE SDR FAMILY MEMBER 7B"/>
    <property type="match status" value="1"/>
</dbReference>
<sequence>MTDTLRVVITGASSGIGRATARLFAEEDARLVLAGRDASTLEDVAAECRALGATAITLRTDVSSAEEVDRLADAAVERFGGIDVWVGNASLYSFGTFEQTPPDVFDRLLSVNLSGQVYGARAALRVFRRQERGVLVSVASIYSRITSPLVSPYVTSKFGLLGFLEVLRMELASAPDIHVCAVLPATIDTPIHQHAANHTGRAVRPLPPVTDPFRVARAIVRVSHAPRRLTQVGRVQSLFVHARALAPSAYQAVVARAYPALALTRDAAPVSDGNVFHPDRRSTGVTGGWRWFPRLRRIPGGAARRR</sequence>
<organism evidence="4 5">
    <name type="scientific">Arthrobacter bussei</name>
    <dbReference type="NCBI Taxonomy" id="2594179"/>
    <lineage>
        <taxon>Bacteria</taxon>
        <taxon>Bacillati</taxon>
        <taxon>Actinomycetota</taxon>
        <taxon>Actinomycetes</taxon>
        <taxon>Micrococcales</taxon>
        <taxon>Micrococcaceae</taxon>
        <taxon>Arthrobacter</taxon>
    </lineage>
</organism>
<dbReference type="RefSeq" id="WP_152816807.1">
    <property type="nucleotide sequence ID" value="NZ_VJXX01000006.1"/>
</dbReference>
<dbReference type="GO" id="GO:0016491">
    <property type="term" value="F:oxidoreductase activity"/>
    <property type="evidence" value="ECO:0007669"/>
    <property type="project" value="UniProtKB-KW"/>
</dbReference>
<dbReference type="OrthoDB" id="151996at2"/>
<evidence type="ECO:0000313" key="5">
    <source>
        <dbReference type="Proteomes" id="UP000326464"/>
    </source>
</evidence>
<dbReference type="Gene3D" id="3.40.50.720">
    <property type="entry name" value="NAD(P)-binding Rossmann-like Domain"/>
    <property type="match status" value="1"/>
</dbReference>
<dbReference type="InterPro" id="IPR036291">
    <property type="entry name" value="NAD(P)-bd_dom_sf"/>
</dbReference>
<accession>A0A7X1NSC3</accession>
<dbReference type="GO" id="GO:0016020">
    <property type="term" value="C:membrane"/>
    <property type="evidence" value="ECO:0007669"/>
    <property type="project" value="TreeGrafter"/>
</dbReference>
<evidence type="ECO:0000256" key="1">
    <source>
        <dbReference type="ARBA" id="ARBA00006484"/>
    </source>
</evidence>
<comment type="similarity">
    <text evidence="1 3">Belongs to the short-chain dehydrogenases/reductases (SDR) family.</text>
</comment>
<dbReference type="PROSITE" id="PS00061">
    <property type="entry name" value="ADH_SHORT"/>
    <property type="match status" value="1"/>
</dbReference>
<dbReference type="SUPFAM" id="SSF51735">
    <property type="entry name" value="NAD(P)-binding Rossmann-fold domains"/>
    <property type="match status" value="1"/>
</dbReference>
<proteinExistence type="inferred from homology"/>
<dbReference type="InterPro" id="IPR002347">
    <property type="entry name" value="SDR_fam"/>
</dbReference>
<dbReference type="EMBL" id="VJXX01000006">
    <property type="protein sequence ID" value="MPY11915.1"/>
    <property type="molecule type" value="Genomic_DNA"/>
</dbReference>
<comment type="caution">
    <text evidence="4">The sequence shown here is derived from an EMBL/GenBank/DDBJ whole genome shotgun (WGS) entry which is preliminary data.</text>
</comment>
<keyword evidence="5" id="KW-1185">Reference proteome</keyword>
<name>A0A7X1NSC3_9MICC</name>
<evidence type="ECO:0000313" key="4">
    <source>
        <dbReference type="EMBL" id="MPY11915.1"/>
    </source>
</evidence>
<dbReference type="PRINTS" id="PR00081">
    <property type="entry name" value="GDHRDH"/>
</dbReference>